<protein>
    <submittedName>
        <fullName evidence="1">Uncharacterized protein</fullName>
    </submittedName>
</protein>
<comment type="caution">
    <text evidence="1">The sequence shown here is derived from an EMBL/GenBank/DDBJ whole genome shotgun (WGS) entry which is preliminary data.</text>
</comment>
<organism evidence="1 2">
    <name type="scientific">Paenibacillus woosongensis</name>
    <dbReference type="NCBI Taxonomy" id="307580"/>
    <lineage>
        <taxon>Bacteria</taxon>
        <taxon>Bacillati</taxon>
        <taxon>Bacillota</taxon>
        <taxon>Bacilli</taxon>
        <taxon>Bacillales</taxon>
        <taxon>Paenibacillaceae</taxon>
        <taxon>Paenibacillus</taxon>
    </lineage>
</organism>
<reference evidence="1 2" key="1">
    <citation type="submission" date="2021-03" db="EMBL/GenBank/DDBJ databases">
        <title>Antimicrobial resistance genes in bacteria isolated from Japanese honey, and their potential for conferring macrolide and lincosamide resistance in the American foulbrood pathogen Paenibacillus larvae.</title>
        <authorList>
            <person name="Okamoto M."/>
            <person name="Kumagai M."/>
            <person name="Kanamori H."/>
            <person name="Takamatsu D."/>
        </authorList>
    </citation>
    <scope>NUCLEOTIDE SEQUENCE [LARGE SCALE GENOMIC DNA]</scope>
    <source>
        <strain evidence="1 2">J15TS10</strain>
    </source>
</reference>
<evidence type="ECO:0000313" key="2">
    <source>
        <dbReference type="Proteomes" id="UP000681290"/>
    </source>
</evidence>
<gene>
    <name evidence="1" type="ORF">J15TS10_27150</name>
</gene>
<evidence type="ECO:0000313" key="1">
    <source>
        <dbReference type="EMBL" id="GIP58901.1"/>
    </source>
</evidence>
<accession>A0ABQ4MSG1</accession>
<keyword evidence="2" id="KW-1185">Reference proteome</keyword>
<dbReference type="Proteomes" id="UP000681290">
    <property type="component" value="Unassembled WGS sequence"/>
</dbReference>
<dbReference type="EMBL" id="BOSM01000004">
    <property type="protein sequence ID" value="GIP58901.1"/>
    <property type="molecule type" value="Genomic_DNA"/>
</dbReference>
<proteinExistence type="predicted"/>
<name>A0ABQ4MSG1_9BACL</name>
<sequence>MVPIRFSDLTSQKRRFVLALSNDRPILKLVKAQVDHWFALEAL</sequence>